<comment type="caution">
    <text evidence="2">The sequence shown here is derived from an EMBL/GenBank/DDBJ whole genome shotgun (WGS) entry which is preliminary data.</text>
</comment>
<dbReference type="Proteomes" id="UP001597468">
    <property type="component" value="Unassembled WGS sequence"/>
</dbReference>
<evidence type="ECO:0000256" key="1">
    <source>
        <dbReference type="SAM" id="Phobius"/>
    </source>
</evidence>
<name>A0ABW5IZ20_9FLAO</name>
<reference evidence="3" key="1">
    <citation type="journal article" date="2019" name="Int. J. Syst. Evol. Microbiol.">
        <title>The Global Catalogue of Microorganisms (GCM) 10K type strain sequencing project: providing services to taxonomists for standard genome sequencing and annotation.</title>
        <authorList>
            <consortium name="The Broad Institute Genomics Platform"/>
            <consortium name="The Broad Institute Genome Sequencing Center for Infectious Disease"/>
            <person name="Wu L."/>
            <person name="Ma J."/>
        </authorList>
    </citation>
    <scope>NUCLEOTIDE SEQUENCE [LARGE SCALE GENOMIC DNA]</scope>
    <source>
        <strain evidence="3">KCTC 42585</strain>
    </source>
</reference>
<keyword evidence="1" id="KW-1133">Transmembrane helix</keyword>
<proteinExistence type="predicted"/>
<dbReference type="Pfam" id="PF21900">
    <property type="entry name" value="DUF6920"/>
    <property type="match status" value="1"/>
</dbReference>
<dbReference type="InterPro" id="IPR054213">
    <property type="entry name" value="DUF6920"/>
</dbReference>
<sequence length="361" mass="40480">MMKVVFGIILLLHGSIHLLGLIKAFRPQSIPQLTRNIQIPEGLLWLVAFLLLFAAAILYFLKKDGWEPVAIIGVILSQLLVTINWEEAKFGTLLNLLILAVALSAYGYSAFSAMTAKEVSVINSAPENSSSSSKNAMAALPASVQKWLKVTGATDHTAVTTAYLEQKGRMKINPNGRWMRFYARQHFTVYEPAFVWRARVKAFPLVYLDGRDKLVNGKGEMLIKLFSLIKVAEAKGNLETDTGTMLRFLGEICWFPTAALEPYISWKEIVPGEVKAVLAIKDQRVSGTFSFDRKGQLRSFEAFRYYGSGEKAKQEKWVIEITEHKDFDGMLVPSACKVTWKLPGGDFTWLELEITSLQYNS</sequence>
<gene>
    <name evidence="2" type="ORF">ACFSTG_13595</name>
</gene>
<accession>A0ABW5IZ20</accession>
<feature type="transmembrane region" description="Helical" evidence="1">
    <location>
        <begin position="68"/>
        <end position="85"/>
    </location>
</feature>
<protein>
    <submittedName>
        <fullName evidence="2">DUF6920 family protein</fullName>
    </submittedName>
</protein>
<evidence type="ECO:0000313" key="2">
    <source>
        <dbReference type="EMBL" id="MFD2518936.1"/>
    </source>
</evidence>
<keyword evidence="1" id="KW-0812">Transmembrane</keyword>
<dbReference type="RefSeq" id="WP_380754065.1">
    <property type="nucleotide sequence ID" value="NZ_JBHULT010000011.1"/>
</dbReference>
<keyword evidence="3" id="KW-1185">Reference proteome</keyword>
<evidence type="ECO:0000313" key="3">
    <source>
        <dbReference type="Proteomes" id="UP001597468"/>
    </source>
</evidence>
<feature type="transmembrane region" description="Helical" evidence="1">
    <location>
        <begin position="43"/>
        <end position="61"/>
    </location>
</feature>
<keyword evidence="1" id="KW-0472">Membrane</keyword>
<organism evidence="2 3">
    <name type="scientific">Salinimicrobium flavum</name>
    <dbReference type="NCBI Taxonomy" id="1737065"/>
    <lineage>
        <taxon>Bacteria</taxon>
        <taxon>Pseudomonadati</taxon>
        <taxon>Bacteroidota</taxon>
        <taxon>Flavobacteriia</taxon>
        <taxon>Flavobacteriales</taxon>
        <taxon>Flavobacteriaceae</taxon>
        <taxon>Salinimicrobium</taxon>
    </lineage>
</organism>
<feature type="transmembrane region" description="Helical" evidence="1">
    <location>
        <begin position="91"/>
        <end position="111"/>
    </location>
</feature>
<dbReference type="EMBL" id="JBHULT010000011">
    <property type="protein sequence ID" value="MFD2518936.1"/>
    <property type="molecule type" value="Genomic_DNA"/>
</dbReference>